<dbReference type="AlphaFoldDB" id="X1MXQ4"/>
<proteinExistence type="predicted"/>
<organism evidence="1">
    <name type="scientific">marine sediment metagenome</name>
    <dbReference type="NCBI Taxonomy" id="412755"/>
    <lineage>
        <taxon>unclassified sequences</taxon>
        <taxon>metagenomes</taxon>
        <taxon>ecological metagenomes</taxon>
    </lineage>
</organism>
<reference evidence="1" key="1">
    <citation type="journal article" date="2014" name="Front. Microbiol.">
        <title>High frequency of phylogenetically diverse reductive dehalogenase-homologous genes in deep subseafloor sedimentary metagenomes.</title>
        <authorList>
            <person name="Kawai M."/>
            <person name="Futagami T."/>
            <person name="Toyoda A."/>
            <person name="Takaki Y."/>
            <person name="Nishi S."/>
            <person name="Hori S."/>
            <person name="Arai W."/>
            <person name="Tsubouchi T."/>
            <person name="Morono Y."/>
            <person name="Uchiyama I."/>
            <person name="Ito T."/>
            <person name="Fujiyama A."/>
            <person name="Inagaki F."/>
            <person name="Takami H."/>
        </authorList>
    </citation>
    <scope>NUCLEOTIDE SEQUENCE</scope>
    <source>
        <strain evidence="1">Expedition CK06-06</strain>
    </source>
</reference>
<evidence type="ECO:0008006" key="2">
    <source>
        <dbReference type="Google" id="ProtNLM"/>
    </source>
</evidence>
<gene>
    <name evidence="1" type="ORF">S06H3_37345</name>
</gene>
<name>X1MXQ4_9ZZZZ</name>
<evidence type="ECO:0000313" key="1">
    <source>
        <dbReference type="EMBL" id="GAI22821.1"/>
    </source>
</evidence>
<protein>
    <recommendedName>
        <fullName evidence="2">Glycosyl hydrolases family 2 sugar binding domain-containing protein</fullName>
    </recommendedName>
</protein>
<comment type="caution">
    <text evidence="1">The sequence shown here is derived from an EMBL/GenBank/DDBJ whole genome shotgun (WGS) entry which is preliminary data.</text>
</comment>
<feature type="non-terminal residue" evidence="1">
    <location>
        <position position="1"/>
    </location>
</feature>
<accession>X1MXQ4</accession>
<dbReference type="EMBL" id="BARV01022683">
    <property type="protein sequence ID" value="GAI22821.1"/>
    <property type="molecule type" value="Genomic_DNA"/>
</dbReference>
<sequence>VKVAIRLLRDNALEIFKLKGKSRDLSRLPALSKAGYTHDFWQMVKTGSGLIRHWMVIGPFPIGTENFTEEPPPGFHKVYPPEKKINFTGSYEGESGRIKWQKVTTGKSGILDFKSMFHRGKAIVYAYAEVISPDKRKMKFTFGSDAGAKIWINEKLVYNEHAWRGLGMDADIFEVDLIKGKNRILVKVEDKMYNWEMMMRMIDLTVEIKVVEWQNYPPVDL</sequence>